<dbReference type="EMBL" id="AP011801">
    <property type="protein sequence ID" value="BAL58680.1"/>
    <property type="molecule type" value="Genomic_DNA"/>
</dbReference>
<evidence type="ECO:0000313" key="1">
    <source>
        <dbReference type="EMBL" id="BAL58680.1"/>
    </source>
</evidence>
<name>H5SRG3_ACEAU</name>
<reference evidence="1" key="1">
    <citation type="journal article" date="2005" name="Environ. Microbiol.">
        <title>Genetic and functional properties of uncultivated thermophilic crenarchaeotes from a subsurface gold mine as revealed by analysis of genome fragments.</title>
        <authorList>
            <person name="Nunoura T."/>
            <person name="Hirayama H."/>
            <person name="Takami H."/>
            <person name="Oida H."/>
            <person name="Nishi S."/>
            <person name="Shimamura S."/>
            <person name="Suzuki Y."/>
            <person name="Inagaki F."/>
            <person name="Takai K."/>
            <person name="Nealson K.H."/>
            <person name="Horikoshi K."/>
        </authorList>
    </citation>
    <scope>NUCLEOTIDE SEQUENCE</scope>
</reference>
<accession>H5SRG3</accession>
<dbReference type="AlphaFoldDB" id="H5SRG3"/>
<reference evidence="1" key="2">
    <citation type="journal article" date="2012" name="PLoS ONE">
        <title>A Deeply Branching Thermophilic Bacterium with an Ancient Acetyl-CoA Pathway Dominates a Subsurface Ecosystem.</title>
        <authorList>
            <person name="Takami H."/>
            <person name="Noguchi H."/>
            <person name="Takaki Y."/>
            <person name="Uchiyama I."/>
            <person name="Toyoda A."/>
            <person name="Nishi S."/>
            <person name="Chee G.-J."/>
            <person name="Arai W."/>
            <person name="Nunoura T."/>
            <person name="Itoh T."/>
            <person name="Hattori M."/>
            <person name="Takai K."/>
        </authorList>
    </citation>
    <scope>NUCLEOTIDE SEQUENCE</scope>
</reference>
<organism evidence="1">
    <name type="scientific">Acetithermum autotrophicum</name>
    <dbReference type="NCBI Taxonomy" id="1446466"/>
    <lineage>
        <taxon>Bacteria</taxon>
        <taxon>Candidatus Bipolaricaulota</taxon>
        <taxon>Candidatus Acetithermum</taxon>
    </lineage>
</organism>
<sequence>MKKASKVRSKEMLEEYDFSKGVRGKYAKQYASRRYVMLSKLWHQPLEEVRQKPYDYIAQEQFLREARILLNKLLEAFARYNLTFHVDDRSLKKAVWMLQMDALETLRDCVWLIEQKKHRIVGKMFRDIVESLDLAALFYHQGEANRKDLDKWYNDEIIPHKRYRDYLNPDDSEARKYLYQQLSNWTHHTYSTLKNSYVLGRDNLLVHDSTSRDVNSTLEHGGLLGTPQTISEYMWMIATLIKMFIEKALCCGLILQEDMQNIWNDLSIEAPL</sequence>
<protein>
    <submittedName>
        <fullName evidence="1">Hypothetical conserved protein</fullName>
    </submittedName>
</protein>
<gene>
    <name evidence="1" type="ORF">HGMM_OP2C228</name>
</gene>
<proteinExistence type="predicted"/>